<sequence>RRALTSSLSLSSVMEPMTVTTSVVGPEEFDRNAPRICGVCGDKATGFHFNAMTCEGCKGFFRRSMKRKASFTCPFNGSCTITKDNRRHCQACRLKRCVDIGMMKEFILTDEEVQRKKDMILKRKEEEAAREAMRPRLNEDQARMISSLVEAHHKTYDASYSDFSRFRPPVREGPVTRSASRAASLHSLSDASSDSFNHSPESVDTKMNLSNLLMMYQDGASSPDSNEDDSKLSMLPHLADLVSYSIQKVIGFAKMIPGFRDLTAEDQIALLKSSAIEIIMLRSNQSFSLEDMSWSCGGPDFKYCINDVTKAGHTLELLEPLVKFQVGLKKLNLHEEEHVLLMGICLLSPDRPGVQDHARVEQLQDHLSEALQAYIRINHPGGRLLYAKMIQKLADLRSLNEEHSKQYRSLSFQPEHSMQLTPLVLEVFGSEVS</sequence>
<dbReference type="PANTHER" id="PTHR24082">
    <property type="entry name" value="NUCLEAR HORMONE RECEPTOR"/>
    <property type="match status" value="1"/>
</dbReference>
<dbReference type="InterPro" id="IPR013088">
    <property type="entry name" value="Znf_NHR/GATA"/>
</dbReference>
<dbReference type="GO" id="GO:0030154">
    <property type="term" value="P:cell differentiation"/>
    <property type="evidence" value="ECO:0007669"/>
    <property type="project" value="TreeGrafter"/>
</dbReference>
<comment type="subunit">
    <text evidence="14">Homodimer in the absence of bound vitamin D3. Heterodimer with RXRA after vitamin D3 binding. Interacts with ncoa1 and possibly other coactivators, leading to a strong increase of transcription of target genes.</text>
</comment>
<evidence type="ECO:0000256" key="11">
    <source>
        <dbReference type="ARBA" id="ARBA00023170"/>
    </source>
</evidence>
<keyword evidence="6 15" id="KW-0863">Zinc-finger</keyword>
<evidence type="ECO:0000256" key="13">
    <source>
        <dbReference type="ARBA" id="ARBA00057098"/>
    </source>
</evidence>
<keyword evidence="7 15" id="KW-0862">Zinc</keyword>
<evidence type="ECO:0000313" key="19">
    <source>
        <dbReference type="Proteomes" id="UP000694558"/>
    </source>
</evidence>
<dbReference type="InterPro" id="IPR001723">
    <property type="entry name" value="Nuclear_hrmn_rcpt"/>
</dbReference>
<keyword evidence="5 15" id="KW-0479">Metal-binding</keyword>
<dbReference type="SUPFAM" id="SSF48508">
    <property type="entry name" value="Nuclear receptor ligand-binding domain"/>
    <property type="match status" value="1"/>
</dbReference>
<keyword evidence="11 15" id="KW-0675">Receptor</keyword>
<dbReference type="Pfam" id="PF00105">
    <property type="entry name" value="zf-C4"/>
    <property type="match status" value="1"/>
</dbReference>
<dbReference type="InterPro" id="IPR050234">
    <property type="entry name" value="Nuclear_hormone_rcpt_NR1"/>
</dbReference>
<dbReference type="GO" id="GO:0070644">
    <property type="term" value="F:vitamin D response element binding"/>
    <property type="evidence" value="ECO:0007669"/>
    <property type="project" value="TreeGrafter"/>
</dbReference>
<dbReference type="Pfam" id="PF00104">
    <property type="entry name" value="Hormone_recep"/>
    <property type="match status" value="1"/>
</dbReference>
<keyword evidence="12 15" id="KW-0539">Nucleus</keyword>
<comment type="function">
    <text evidence="13">Nuclear receptor for calcitriol, the active form of vitamin D3 which mediates the action of this vitamin on cells. Enters the nucleus upon vitamin D3 binding where it forms heterodimers with the retinoid X receptor/RXR. The VDR-RXR heterodimers bind to specific response elements on DNA and activate the transcription of vitamin D3-responsive target genes. Recruited to promoters via its interaction with BAZ1B/WSTF which mediates the interaction with acetylated histones, an essential step for VDR-promoter association. Plays a central role in calcium homeostasis.</text>
</comment>
<dbReference type="InterPro" id="IPR042153">
    <property type="entry name" value="DBD_VDR"/>
</dbReference>
<dbReference type="Proteomes" id="UP000694558">
    <property type="component" value="Chromosome 11"/>
</dbReference>
<keyword evidence="9 15" id="KW-0238">DNA-binding</keyword>
<accession>A0A8D3DCJ7</accession>
<dbReference type="GO" id="GO:0004879">
    <property type="term" value="F:nuclear receptor activity"/>
    <property type="evidence" value="ECO:0007669"/>
    <property type="project" value="InterPro"/>
</dbReference>
<evidence type="ECO:0000256" key="12">
    <source>
        <dbReference type="ARBA" id="ARBA00023242"/>
    </source>
</evidence>
<evidence type="ECO:0000259" key="16">
    <source>
        <dbReference type="PROSITE" id="PS51030"/>
    </source>
</evidence>
<dbReference type="PROSITE" id="PS00031">
    <property type="entry name" value="NUCLEAR_REC_DBD_1"/>
    <property type="match status" value="1"/>
</dbReference>
<dbReference type="Ensembl" id="ENSSMAT00000049473.1">
    <property type="protein sequence ID" value="ENSSMAP00000057256.1"/>
    <property type="gene ID" value="ENSSMAG00000006291.2"/>
</dbReference>
<dbReference type="PRINTS" id="PR00047">
    <property type="entry name" value="STROIDFINGER"/>
</dbReference>
<feature type="domain" description="NR LBD" evidence="17">
    <location>
        <begin position="140"/>
        <end position="429"/>
    </location>
</feature>
<dbReference type="InterPro" id="IPR000536">
    <property type="entry name" value="Nucl_hrmn_rcpt_lig-bd"/>
</dbReference>
<dbReference type="PRINTS" id="PR00350">
    <property type="entry name" value="VITAMINDR"/>
</dbReference>
<proteinExistence type="inferred from homology"/>
<dbReference type="GO" id="GO:0045944">
    <property type="term" value="P:positive regulation of transcription by RNA polymerase II"/>
    <property type="evidence" value="ECO:0007669"/>
    <property type="project" value="TreeGrafter"/>
</dbReference>
<evidence type="ECO:0000256" key="5">
    <source>
        <dbReference type="ARBA" id="ARBA00022723"/>
    </source>
</evidence>
<reference evidence="18" key="1">
    <citation type="submission" date="2023-05" db="EMBL/GenBank/DDBJ databases">
        <title>High-quality long-read genome of Scophthalmus maximus.</title>
        <authorList>
            <person name="Lien S."/>
            <person name="Martinez P."/>
        </authorList>
    </citation>
    <scope>NUCLEOTIDE SEQUENCE [LARGE SCALE GENOMIC DNA]</scope>
</reference>
<dbReference type="AlphaFoldDB" id="A0A8D3DCJ7"/>
<evidence type="ECO:0000256" key="14">
    <source>
        <dbReference type="ARBA" id="ARBA00063971"/>
    </source>
</evidence>
<evidence type="ECO:0000259" key="17">
    <source>
        <dbReference type="PROSITE" id="PS51843"/>
    </source>
</evidence>
<dbReference type="SMART" id="SM00399">
    <property type="entry name" value="ZnF_C4"/>
    <property type="match status" value="1"/>
</dbReference>
<organism evidence="18 19">
    <name type="scientific">Scophthalmus maximus</name>
    <name type="common">Turbot</name>
    <name type="synonym">Psetta maxima</name>
    <dbReference type="NCBI Taxonomy" id="52904"/>
    <lineage>
        <taxon>Eukaryota</taxon>
        <taxon>Metazoa</taxon>
        <taxon>Chordata</taxon>
        <taxon>Craniata</taxon>
        <taxon>Vertebrata</taxon>
        <taxon>Euteleostomi</taxon>
        <taxon>Actinopterygii</taxon>
        <taxon>Neopterygii</taxon>
        <taxon>Teleostei</taxon>
        <taxon>Neoteleostei</taxon>
        <taxon>Acanthomorphata</taxon>
        <taxon>Carangaria</taxon>
        <taxon>Pleuronectiformes</taxon>
        <taxon>Pleuronectoidei</taxon>
        <taxon>Scophthalmidae</taxon>
        <taxon>Scophthalmus</taxon>
    </lineage>
</organism>
<evidence type="ECO:0000256" key="7">
    <source>
        <dbReference type="ARBA" id="ARBA00022833"/>
    </source>
</evidence>
<comment type="subcellular location">
    <subcellularLocation>
        <location evidence="2">Cytoplasm</location>
    </subcellularLocation>
    <subcellularLocation>
        <location evidence="1 15">Nucleus</location>
    </subcellularLocation>
</comment>
<dbReference type="InterPro" id="IPR000324">
    <property type="entry name" value="VitD_rcpt"/>
</dbReference>
<dbReference type="FunFam" id="1.10.565.10:FF:000021">
    <property type="entry name" value="Vitamin D3 receptor B"/>
    <property type="match status" value="1"/>
</dbReference>
<name>A0A8D3DCJ7_SCOMX</name>
<evidence type="ECO:0000256" key="4">
    <source>
        <dbReference type="ARBA" id="ARBA00022490"/>
    </source>
</evidence>
<dbReference type="Gene3D" id="1.10.565.10">
    <property type="entry name" value="Retinoid X Receptor"/>
    <property type="match status" value="1"/>
</dbReference>
<gene>
    <name evidence="18" type="primary">LOC118316740</name>
</gene>
<dbReference type="GO" id="GO:0008270">
    <property type="term" value="F:zinc ion binding"/>
    <property type="evidence" value="ECO:0007669"/>
    <property type="project" value="UniProtKB-KW"/>
</dbReference>
<evidence type="ECO:0000256" key="6">
    <source>
        <dbReference type="ARBA" id="ARBA00022771"/>
    </source>
</evidence>
<protein>
    <recommendedName>
        <fullName evidence="20">Vitamin D3 receptor A</fullName>
    </recommendedName>
</protein>
<reference evidence="18" key="2">
    <citation type="submission" date="2025-08" db="UniProtKB">
        <authorList>
            <consortium name="Ensembl"/>
        </authorList>
    </citation>
    <scope>IDENTIFICATION</scope>
</reference>
<dbReference type="Gene3D" id="3.30.50.10">
    <property type="entry name" value="Erythroid Transcription Factor GATA-1, subunit A"/>
    <property type="match status" value="1"/>
</dbReference>
<evidence type="ECO:0000256" key="8">
    <source>
        <dbReference type="ARBA" id="ARBA00023015"/>
    </source>
</evidence>
<dbReference type="InterPro" id="IPR035500">
    <property type="entry name" value="NHR-like_dom_sf"/>
</dbReference>
<dbReference type="CDD" id="cd06955">
    <property type="entry name" value="NR_DBD_VDR"/>
    <property type="match status" value="1"/>
</dbReference>
<dbReference type="SUPFAM" id="SSF57716">
    <property type="entry name" value="Glucocorticoid receptor-like (DNA-binding domain)"/>
    <property type="match status" value="1"/>
</dbReference>
<evidence type="ECO:0008006" key="20">
    <source>
        <dbReference type="Google" id="ProtNLM"/>
    </source>
</evidence>
<evidence type="ECO:0000256" key="1">
    <source>
        <dbReference type="ARBA" id="ARBA00004123"/>
    </source>
</evidence>
<feature type="domain" description="Nuclear receptor" evidence="16">
    <location>
        <begin position="34"/>
        <end position="109"/>
    </location>
</feature>
<keyword evidence="10 15" id="KW-0804">Transcription</keyword>
<evidence type="ECO:0000256" key="3">
    <source>
        <dbReference type="ARBA" id="ARBA00008092"/>
    </source>
</evidence>
<evidence type="ECO:0000313" key="18">
    <source>
        <dbReference type="Ensembl" id="ENSSMAP00000057256.1"/>
    </source>
</evidence>
<dbReference type="GO" id="GO:0005737">
    <property type="term" value="C:cytoplasm"/>
    <property type="evidence" value="ECO:0007669"/>
    <property type="project" value="UniProtKB-SubCell"/>
</dbReference>
<keyword evidence="8 15" id="KW-0805">Transcription regulation</keyword>
<dbReference type="SMART" id="SM00430">
    <property type="entry name" value="HOLI"/>
    <property type="match status" value="1"/>
</dbReference>
<dbReference type="InterPro" id="IPR001628">
    <property type="entry name" value="Znf_hrmn_rcpt"/>
</dbReference>
<dbReference type="PRINTS" id="PR00398">
    <property type="entry name" value="STRDHORMONER"/>
</dbReference>
<dbReference type="FunFam" id="3.30.50.10:FF:000023">
    <property type="entry name" value="Vitamin D3 receptor"/>
    <property type="match status" value="1"/>
</dbReference>
<dbReference type="GO" id="GO:0003146">
    <property type="term" value="P:heart jogging"/>
    <property type="evidence" value="ECO:0007669"/>
    <property type="project" value="UniProtKB-ARBA"/>
</dbReference>
<dbReference type="GO" id="GO:0005634">
    <property type="term" value="C:nucleus"/>
    <property type="evidence" value="ECO:0007669"/>
    <property type="project" value="UniProtKB-SubCell"/>
</dbReference>
<evidence type="ECO:0000256" key="10">
    <source>
        <dbReference type="ARBA" id="ARBA00023163"/>
    </source>
</evidence>
<dbReference type="PANTHER" id="PTHR24082:SF38">
    <property type="entry name" value="VITAMIN D3 RECEPTOR"/>
    <property type="match status" value="1"/>
</dbReference>
<dbReference type="PROSITE" id="PS51030">
    <property type="entry name" value="NUCLEAR_REC_DBD_2"/>
    <property type="match status" value="1"/>
</dbReference>
<dbReference type="PROSITE" id="PS51843">
    <property type="entry name" value="NR_LBD"/>
    <property type="match status" value="1"/>
</dbReference>
<keyword evidence="4" id="KW-0963">Cytoplasm</keyword>
<evidence type="ECO:0000256" key="15">
    <source>
        <dbReference type="RuleBase" id="RU004334"/>
    </source>
</evidence>
<evidence type="ECO:0000256" key="2">
    <source>
        <dbReference type="ARBA" id="ARBA00004496"/>
    </source>
</evidence>
<dbReference type="GO" id="GO:0000122">
    <property type="term" value="P:negative regulation of transcription by RNA polymerase II"/>
    <property type="evidence" value="ECO:0007669"/>
    <property type="project" value="TreeGrafter"/>
</dbReference>
<evidence type="ECO:0000256" key="9">
    <source>
        <dbReference type="ARBA" id="ARBA00023125"/>
    </source>
</evidence>
<comment type="similarity">
    <text evidence="3">Belongs to the nuclear hormone receptor family. NR1 subfamily.</text>
</comment>
<dbReference type="GeneTree" id="ENSGT00940000155473"/>
<dbReference type="GO" id="GO:0001947">
    <property type="term" value="P:heart looping"/>
    <property type="evidence" value="ECO:0007669"/>
    <property type="project" value="UniProtKB-ARBA"/>
</dbReference>